<evidence type="ECO:0000256" key="7">
    <source>
        <dbReference type="ARBA" id="ARBA00023315"/>
    </source>
</evidence>
<dbReference type="Proteomes" id="UP000516320">
    <property type="component" value="Chromosome"/>
</dbReference>
<dbReference type="PANTHER" id="PTHR23028:SF53">
    <property type="entry name" value="ACYL_TRANSF_3 DOMAIN-CONTAINING PROTEIN"/>
    <property type="match status" value="1"/>
</dbReference>
<dbReference type="PANTHER" id="PTHR23028">
    <property type="entry name" value="ACETYLTRANSFERASE"/>
    <property type="match status" value="1"/>
</dbReference>
<feature type="transmembrane region" description="Helical" evidence="9">
    <location>
        <begin position="109"/>
        <end position="130"/>
    </location>
</feature>
<feature type="transmembrane region" description="Helical" evidence="9">
    <location>
        <begin position="315"/>
        <end position="333"/>
    </location>
</feature>
<gene>
    <name evidence="11" type="ORF">GP475_07305</name>
</gene>
<feature type="transmembrane region" description="Helical" evidence="9">
    <location>
        <begin position="151"/>
        <end position="170"/>
    </location>
</feature>
<feature type="transmembrane region" description="Helical" evidence="9">
    <location>
        <begin position="381"/>
        <end position="400"/>
    </location>
</feature>
<organism evidence="11 12">
    <name type="scientific">Corynebacterium poyangense</name>
    <dbReference type="NCBI Taxonomy" id="2684405"/>
    <lineage>
        <taxon>Bacteria</taxon>
        <taxon>Bacillati</taxon>
        <taxon>Actinomycetota</taxon>
        <taxon>Actinomycetes</taxon>
        <taxon>Mycobacteriales</taxon>
        <taxon>Corynebacteriaceae</taxon>
        <taxon>Corynebacterium</taxon>
    </lineage>
</organism>
<dbReference type="EMBL" id="CP046884">
    <property type="protein sequence ID" value="QNQ90462.1"/>
    <property type="molecule type" value="Genomic_DNA"/>
</dbReference>
<reference evidence="11 12" key="1">
    <citation type="submission" date="2019-12" db="EMBL/GenBank/DDBJ databases">
        <title>Corynebacterium sp. nov., isolated from feces of the Anser Albifrons in China.</title>
        <authorList>
            <person name="Liu Q."/>
        </authorList>
    </citation>
    <scope>NUCLEOTIDE SEQUENCE [LARGE SCALE GENOMIC DNA]</scope>
    <source>
        <strain evidence="11 12">4H37-19</strain>
    </source>
</reference>
<feature type="transmembrane region" description="Helical" evidence="9">
    <location>
        <begin position="273"/>
        <end position="294"/>
    </location>
</feature>
<dbReference type="GO" id="GO:0005886">
    <property type="term" value="C:plasma membrane"/>
    <property type="evidence" value="ECO:0007669"/>
    <property type="project" value="UniProtKB-SubCell"/>
</dbReference>
<dbReference type="RefSeq" id="WP_187973777.1">
    <property type="nucleotide sequence ID" value="NZ_CP046884.1"/>
</dbReference>
<evidence type="ECO:0000256" key="2">
    <source>
        <dbReference type="ARBA" id="ARBA00022475"/>
    </source>
</evidence>
<protein>
    <submittedName>
        <fullName evidence="11">Acyltransferase family protein</fullName>
    </submittedName>
</protein>
<keyword evidence="4 9" id="KW-0812">Transmembrane</keyword>
<dbReference type="SUPFAM" id="SSF52266">
    <property type="entry name" value="SGNH hydrolase"/>
    <property type="match status" value="1"/>
</dbReference>
<evidence type="ECO:0000256" key="6">
    <source>
        <dbReference type="ARBA" id="ARBA00023136"/>
    </source>
</evidence>
<accession>A0A7H0SPI7</accession>
<keyword evidence="2" id="KW-1003">Cell membrane</keyword>
<proteinExistence type="predicted"/>
<evidence type="ECO:0000256" key="8">
    <source>
        <dbReference type="SAM" id="MobiDB-lite"/>
    </source>
</evidence>
<evidence type="ECO:0000256" key="4">
    <source>
        <dbReference type="ARBA" id="ARBA00022692"/>
    </source>
</evidence>
<dbReference type="GO" id="GO:0016747">
    <property type="term" value="F:acyltransferase activity, transferring groups other than amino-acyl groups"/>
    <property type="evidence" value="ECO:0007669"/>
    <property type="project" value="InterPro"/>
</dbReference>
<evidence type="ECO:0000256" key="3">
    <source>
        <dbReference type="ARBA" id="ARBA00022679"/>
    </source>
</evidence>
<comment type="subcellular location">
    <subcellularLocation>
        <location evidence="1">Cell membrane</location>
        <topology evidence="1">Multi-pass membrane protein</topology>
    </subcellularLocation>
</comment>
<dbReference type="InterPro" id="IPR050879">
    <property type="entry name" value="Acyltransferase_3"/>
</dbReference>
<keyword evidence="5 9" id="KW-1133">Transmembrane helix</keyword>
<keyword evidence="12" id="KW-1185">Reference proteome</keyword>
<dbReference type="Pfam" id="PF01757">
    <property type="entry name" value="Acyl_transf_3"/>
    <property type="match status" value="1"/>
</dbReference>
<evidence type="ECO:0000313" key="12">
    <source>
        <dbReference type="Proteomes" id="UP000516320"/>
    </source>
</evidence>
<dbReference type="InterPro" id="IPR002656">
    <property type="entry name" value="Acyl_transf_3_dom"/>
</dbReference>
<feature type="transmembrane region" description="Helical" evidence="9">
    <location>
        <begin position="339"/>
        <end position="360"/>
    </location>
</feature>
<evidence type="ECO:0000256" key="5">
    <source>
        <dbReference type="ARBA" id="ARBA00022989"/>
    </source>
</evidence>
<feature type="transmembrane region" description="Helical" evidence="9">
    <location>
        <begin position="463"/>
        <end position="481"/>
    </location>
</feature>
<feature type="domain" description="Acyltransferase 3" evidence="10">
    <location>
        <begin position="84"/>
        <end position="429"/>
    </location>
</feature>
<feature type="transmembrane region" description="Helical" evidence="9">
    <location>
        <begin position="83"/>
        <end position="103"/>
    </location>
</feature>
<feature type="transmembrane region" description="Helical" evidence="9">
    <location>
        <begin position="412"/>
        <end position="433"/>
    </location>
</feature>
<feature type="region of interest" description="Disordered" evidence="8">
    <location>
        <begin position="1"/>
        <end position="82"/>
    </location>
</feature>
<keyword evidence="6 9" id="KW-0472">Membrane</keyword>
<feature type="transmembrane region" description="Helical" evidence="9">
    <location>
        <begin position="245"/>
        <end position="267"/>
    </location>
</feature>
<keyword evidence="7 11" id="KW-0012">Acyltransferase</keyword>
<dbReference type="AlphaFoldDB" id="A0A7H0SPI7"/>
<evidence type="ECO:0000313" key="11">
    <source>
        <dbReference type="EMBL" id="QNQ90462.1"/>
    </source>
</evidence>
<sequence>MESSQVGPGKPTEPQLALPPGKSSREPIKALTPARRPLPVKKVQPRAIAPRPTSVPHDDHRETTAPAPSRPGQKKNKPKIRRVPGLDGLRGIAVSVVVIYHFFAHLLPGGFLGVDIFFVLSGFLITSLLVREKAVTRSVSLPQFWLRRARRILPAALFVLITMTAIGGFFGGDAAVGLPRQFFSSALFANNWGQIIASRSYFAESGAELFAHYWSLAVEEQFYLLWPLIFLFITVTARNKSRRPLVLTSLILALGSVLLMLVFYNPSEDPSRVYYGTDTHAFGLLIGAALALSLSSNSADPDADSWPIPGPRRHAGLRGLAALVVLAGLVVFLPDQSPWTYRGGLLLASLATAVVVFSVVRNHTIPRIIGEFRPLRYLGSISFSLYLWHWPVVVIVKEIARRFFGANTTSTTTTLVCGLLALAFSLALADWSYRVIETPIRRRGYKAVAREFFGSLIPGTRRLQWGFGVVGLAAITALALVCAPQQTQLESDLAAMSQDKGDLSQAVDATDIAEQEHREMPKGDEITAIGDSVLLASKAAMNDAFPGIYVDGEVSRHYEAAPAIISSMKAAGTLDPFVVLSFGTNGPADGAGNPQLLDQIIRSLGAERTIILVMPYGDRSYMPAAQQEVLEAAKKYPNVYVADWCHRAQADHSLLRSDLIHPDPPGAQAYADAVRAALQQWVHHDKKVPGQCGV</sequence>
<evidence type="ECO:0000256" key="1">
    <source>
        <dbReference type="ARBA" id="ARBA00004651"/>
    </source>
</evidence>
<evidence type="ECO:0000259" key="10">
    <source>
        <dbReference type="Pfam" id="PF01757"/>
    </source>
</evidence>
<dbReference type="Gene3D" id="3.40.50.1110">
    <property type="entry name" value="SGNH hydrolase"/>
    <property type="match status" value="1"/>
</dbReference>
<keyword evidence="3 11" id="KW-0808">Transferase</keyword>
<dbReference type="InterPro" id="IPR036514">
    <property type="entry name" value="SGNH_hydro_sf"/>
</dbReference>
<dbReference type="CDD" id="cd01840">
    <property type="entry name" value="SGNH_hydrolase_yrhL_like"/>
    <property type="match status" value="1"/>
</dbReference>
<name>A0A7H0SPI7_9CORY</name>
<feature type="compositionally biased region" description="Basic residues" evidence="8">
    <location>
        <begin position="72"/>
        <end position="82"/>
    </location>
</feature>
<evidence type="ECO:0000256" key="9">
    <source>
        <dbReference type="SAM" id="Phobius"/>
    </source>
</evidence>
<dbReference type="GO" id="GO:0009103">
    <property type="term" value="P:lipopolysaccharide biosynthetic process"/>
    <property type="evidence" value="ECO:0007669"/>
    <property type="project" value="TreeGrafter"/>
</dbReference>
<dbReference type="KEGG" id="cpoy:GP475_07305"/>